<comment type="caution">
    <text evidence="5">The sequence shown here is derived from an EMBL/GenBank/DDBJ whole genome shotgun (WGS) entry which is preliminary data.</text>
</comment>
<dbReference type="Gene3D" id="2.40.30.90">
    <property type="entry name" value="Bacterial fluorinating enzyme like"/>
    <property type="match status" value="1"/>
</dbReference>
<dbReference type="SUPFAM" id="SSF102522">
    <property type="entry name" value="Bacterial fluorinating enzyme, N-terminal domain"/>
    <property type="match status" value="1"/>
</dbReference>
<dbReference type="PIRSF" id="PIRSF006779">
    <property type="entry name" value="UCP006779"/>
    <property type="match status" value="1"/>
</dbReference>
<protein>
    <submittedName>
        <fullName evidence="5">DNA-directed RNA polymerase subunit delta</fullName>
    </submittedName>
</protein>
<organism evidence="5 6">
    <name type="scientific">Anaerotruncus massiliensis</name>
    <name type="common">ex Liu et al. 2021</name>
    <dbReference type="NCBI Taxonomy" id="2321404"/>
    <lineage>
        <taxon>Bacteria</taxon>
        <taxon>Bacillati</taxon>
        <taxon>Bacillota</taxon>
        <taxon>Clostridia</taxon>
        <taxon>Eubacteriales</taxon>
        <taxon>Oscillospiraceae</taxon>
        <taxon>Anaerotruncus</taxon>
    </lineage>
</organism>
<keyword evidence="5" id="KW-0240">DNA-directed RNA polymerase</keyword>
<dbReference type="Proteomes" id="UP000276301">
    <property type="component" value="Unassembled WGS sequence"/>
</dbReference>
<dbReference type="InterPro" id="IPR046470">
    <property type="entry name" value="SAM_HAT_C"/>
</dbReference>
<dbReference type="Gene3D" id="3.40.50.10790">
    <property type="entry name" value="S-adenosyl-l-methionine hydroxide adenosyltransferase, N-terminal"/>
    <property type="match status" value="1"/>
</dbReference>
<evidence type="ECO:0000256" key="2">
    <source>
        <dbReference type="ARBA" id="ARBA00024035"/>
    </source>
</evidence>
<reference evidence="5 6" key="1">
    <citation type="submission" date="2018-10" db="EMBL/GenBank/DDBJ databases">
        <title>Anaerotruncus faecis sp. nov., isolated from human feces.</title>
        <authorList>
            <person name="Wang Y.-J."/>
        </authorList>
    </citation>
    <scope>NUCLEOTIDE SEQUENCE [LARGE SCALE GENOMIC DNA]</scope>
    <source>
        <strain evidence="5 6">22A2-44</strain>
    </source>
</reference>
<dbReference type="PANTHER" id="PTHR35092">
    <property type="entry name" value="CHLORINASE MJ1651"/>
    <property type="match status" value="1"/>
</dbReference>
<keyword evidence="6" id="KW-1185">Reference proteome</keyword>
<keyword evidence="1" id="KW-0949">S-adenosyl-L-methionine</keyword>
<dbReference type="Pfam" id="PF20257">
    <property type="entry name" value="SAM_HAT_C"/>
    <property type="match status" value="1"/>
</dbReference>
<feature type="domain" description="S-adenosyl-l-methionine hydroxide adenosyltransferase C-terminal" evidence="4">
    <location>
        <begin position="190"/>
        <end position="276"/>
    </location>
</feature>
<comment type="similarity">
    <text evidence="2">Belongs to the SAM hydrolase / SAM-dependent halogenase family.</text>
</comment>
<evidence type="ECO:0000313" key="5">
    <source>
        <dbReference type="EMBL" id="RLL14811.1"/>
    </source>
</evidence>
<evidence type="ECO:0000313" key="6">
    <source>
        <dbReference type="Proteomes" id="UP000276301"/>
    </source>
</evidence>
<evidence type="ECO:0000259" key="3">
    <source>
        <dbReference type="Pfam" id="PF01887"/>
    </source>
</evidence>
<dbReference type="InterPro" id="IPR023228">
    <property type="entry name" value="SAM_OH_AdoTrfase_N_sf"/>
</dbReference>
<dbReference type="InterPro" id="IPR023227">
    <property type="entry name" value="SAM_OH_AdoTrfase_C_sf"/>
</dbReference>
<evidence type="ECO:0000259" key="4">
    <source>
        <dbReference type="Pfam" id="PF20257"/>
    </source>
</evidence>
<dbReference type="SUPFAM" id="SSF101852">
    <property type="entry name" value="Bacterial fluorinating enzyme, C-terminal domain"/>
    <property type="match status" value="1"/>
</dbReference>
<feature type="domain" description="S-adenosyl-l-methionine hydroxide adenosyltransferase N-terminal" evidence="3">
    <location>
        <begin position="6"/>
        <end position="150"/>
    </location>
</feature>
<dbReference type="InterPro" id="IPR002747">
    <property type="entry name" value="SAM_OH_AdoTrfase"/>
</dbReference>
<dbReference type="InterPro" id="IPR046469">
    <property type="entry name" value="SAM_HAT_N"/>
</dbReference>
<dbReference type="Pfam" id="PF01887">
    <property type="entry name" value="SAM_HAT_N"/>
    <property type="match status" value="1"/>
</dbReference>
<name>A0A498D5D9_9FIRM</name>
<gene>
    <name evidence="5" type="ORF">D4A47_02175</name>
</gene>
<dbReference type="EMBL" id="RCHT01000001">
    <property type="protein sequence ID" value="RLL14811.1"/>
    <property type="molecule type" value="Genomic_DNA"/>
</dbReference>
<sequence>MRKPYVVFSTDFGLKDGAVCSMYGVVKSIDPEIEMYNLTHEVTKFCTWTASYRLWQSMAFWPKGTIFVSVVDPGVGTPRKACVAKTSNGYYVVTPDNGSLTLVKEKFGIDEVREIDETRNRLVGAGTEDVAIFHGRDLFAYCGGKLAAGLIDYEGVGPAYSVDEIICNPLPEAKITEGRADGCVAMICPNFGCVDTNINYQQFVAAGFRHGDMVNTLVKHGEEVKFEGKVLFHRSFGYVAKGEPIIYNNELNNLDLSLNEVSMGETYGISYGPDWTISIWK</sequence>
<keyword evidence="5" id="KW-0804">Transcription</keyword>
<accession>A0A498D5D9</accession>
<dbReference type="PANTHER" id="PTHR35092:SF1">
    <property type="entry name" value="CHLORINASE MJ1651"/>
    <property type="match status" value="1"/>
</dbReference>
<evidence type="ECO:0000256" key="1">
    <source>
        <dbReference type="ARBA" id="ARBA00022691"/>
    </source>
</evidence>
<dbReference type="GO" id="GO:0000428">
    <property type="term" value="C:DNA-directed RNA polymerase complex"/>
    <property type="evidence" value="ECO:0007669"/>
    <property type="project" value="UniProtKB-KW"/>
</dbReference>
<dbReference type="RefSeq" id="WP_121585946.1">
    <property type="nucleotide sequence ID" value="NZ_RCHT01000001.1"/>
</dbReference>
<dbReference type="AlphaFoldDB" id="A0A498D5D9"/>
<proteinExistence type="inferred from homology"/>